<reference evidence="2 3" key="1">
    <citation type="submission" date="2022-04" db="EMBL/GenBank/DDBJ databases">
        <title>Diverse halophilic archaea isolated from saline environments.</title>
        <authorList>
            <person name="Cui H.-L."/>
        </authorList>
    </citation>
    <scope>NUCLEOTIDE SEQUENCE [LARGE SCALE GENOMIC DNA]</scope>
    <source>
        <strain evidence="2 3">XZYJT49</strain>
    </source>
</reference>
<dbReference type="RefSeq" id="WP_248650294.1">
    <property type="nucleotide sequence ID" value="NZ_CP096659.1"/>
</dbReference>
<organism evidence="2 3">
    <name type="scientific">Halorussus limi</name>
    <dbReference type="NCBI Taxonomy" id="2938695"/>
    <lineage>
        <taxon>Archaea</taxon>
        <taxon>Methanobacteriati</taxon>
        <taxon>Methanobacteriota</taxon>
        <taxon>Stenosarchaea group</taxon>
        <taxon>Halobacteria</taxon>
        <taxon>Halobacteriales</taxon>
        <taxon>Haladaptataceae</taxon>
        <taxon>Halorussus</taxon>
    </lineage>
</organism>
<keyword evidence="3" id="KW-1185">Reference proteome</keyword>
<keyword evidence="1" id="KW-0472">Membrane</keyword>
<feature type="transmembrane region" description="Helical" evidence="1">
    <location>
        <begin position="22"/>
        <end position="44"/>
    </location>
</feature>
<gene>
    <name evidence="2" type="ORF">M0R89_17130</name>
</gene>
<evidence type="ECO:0000313" key="3">
    <source>
        <dbReference type="Proteomes" id="UP000830729"/>
    </source>
</evidence>
<proteinExistence type="predicted"/>
<dbReference type="KEGG" id="halx:M0R89_17130"/>
<dbReference type="GeneID" id="72186959"/>
<dbReference type="AlphaFoldDB" id="A0A8U0HTL4"/>
<evidence type="ECO:0000313" key="2">
    <source>
        <dbReference type="EMBL" id="UPV74248.1"/>
    </source>
</evidence>
<sequence>MDRRAVLGKSKAELVMARIGEVMAACYVLLLLPVLPVLIPYLAVQKVRGLFTGRSDERRQFDPQSGTPPS</sequence>
<dbReference type="Proteomes" id="UP000830729">
    <property type="component" value="Chromosome"/>
</dbReference>
<name>A0A8U0HTL4_9EURY</name>
<dbReference type="EMBL" id="CP096659">
    <property type="protein sequence ID" value="UPV74248.1"/>
    <property type="molecule type" value="Genomic_DNA"/>
</dbReference>
<keyword evidence="1" id="KW-1133">Transmembrane helix</keyword>
<keyword evidence="1" id="KW-0812">Transmembrane</keyword>
<accession>A0A8U0HTL4</accession>
<protein>
    <submittedName>
        <fullName evidence="2">Uncharacterized protein</fullName>
    </submittedName>
</protein>
<evidence type="ECO:0000256" key="1">
    <source>
        <dbReference type="SAM" id="Phobius"/>
    </source>
</evidence>